<comment type="caution">
    <text evidence="1">The sequence shown here is derived from an EMBL/GenBank/DDBJ whole genome shotgun (WGS) entry which is preliminary data.</text>
</comment>
<dbReference type="EMBL" id="JAYMYS010000002">
    <property type="protein sequence ID" value="KAK7404329.1"/>
    <property type="molecule type" value="Genomic_DNA"/>
</dbReference>
<reference evidence="1 2" key="1">
    <citation type="submission" date="2024-01" db="EMBL/GenBank/DDBJ databases">
        <title>The genomes of 5 underutilized Papilionoideae crops provide insights into root nodulation and disease resistanc.</title>
        <authorList>
            <person name="Jiang F."/>
        </authorList>
    </citation>
    <scope>NUCLEOTIDE SEQUENCE [LARGE SCALE GENOMIC DNA]</scope>
    <source>
        <strain evidence="1">DUOXIRENSHENG_FW03</strain>
        <tissue evidence="1">Leaves</tissue>
    </source>
</reference>
<accession>A0AAN9SQJ6</accession>
<sequence>MNRAIQYRSKSVYCCWLNNRENVKRKEKKEKEDEKENVEYWLVTLKLEKKRMKGKVVESGVVLKFIINLD</sequence>
<keyword evidence="2" id="KW-1185">Reference proteome</keyword>
<dbReference type="AlphaFoldDB" id="A0AAN9SQJ6"/>
<dbReference type="Proteomes" id="UP001386955">
    <property type="component" value="Unassembled WGS sequence"/>
</dbReference>
<protein>
    <submittedName>
        <fullName evidence="1">Uncharacterized protein</fullName>
    </submittedName>
</protein>
<gene>
    <name evidence="1" type="ORF">VNO78_05131</name>
</gene>
<evidence type="ECO:0000313" key="2">
    <source>
        <dbReference type="Proteomes" id="UP001386955"/>
    </source>
</evidence>
<name>A0AAN9SQJ6_PSOTE</name>
<proteinExistence type="predicted"/>
<evidence type="ECO:0000313" key="1">
    <source>
        <dbReference type="EMBL" id="KAK7404329.1"/>
    </source>
</evidence>
<organism evidence="1 2">
    <name type="scientific">Psophocarpus tetragonolobus</name>
    <name type="common">Winged bean</name>
    <name type="synonym">Dolichos tetragonolobus</name>
    <dbReference type="NCBI Taxonomy" id="3891"/>
    <lineage>
        <taxon>Eukaryota</taxon>
        <taxon>Viridiplantae</taxon>
        <taxon>Streptophyta</taxon>
        <taxon>Embryophyta</taxon>
        <taxon>Tracheophyta</taxon>
        <taxon>Spermatophyta</taxon>
        <taxon>Magnoliopsida</taxon>
        <taxon>eudicotyledons</taxon>
        <taxon>Gunneridae</taxon>
        <taxon>Pentapetalae</taxon>
        <taxon>rosids</taxon>
        <taxon>fabids</taxon>
        <taxon>Fabales</taxon>
        <taxon>Fabaceae</taxon>
        <taxon>Papilionoideae</taxon>
        <taxon>50 kb inversion clade</taxon>
        <taxon>NPAAA clade</taxon>
        <taxon>indigoferoid/millettioid clade</taxon>
        <taxon>Phaseoleae</taxon>
        <taxon>Psophocarpus</taxon>
    </lineage>
</organism>